<accession>A0A316HNS0</accession>
<sequence length="182" mass="21183">MASSNKILIIGNLLRIGGAEKLIYEIVCFARANAIQPEILILDNYEKEHYDEVYARMGVRVTRTRLDNIKHFRAPLKMLRSLIWLIKLKFFSGSGYASVHVIGLYNVYRVIGKLKHPKRFFWNVNNAIQFPDRKYPYPAEYFANTDDTIVCINRFQLIEMNEQYGAVALKAKLSLFKLFIAE</sequence>
<dbReference type="EMBL" id="QGHA01000001">
    <property type="protein sequence ID" value="PWK79865.1"/>
    <property type="molecule type" value="Genomic_DNA"/>
</dbReference>
<proteinExistence type="predicted"/>
<organism evidence="1 2">
    <name type="scientific">Mucilaginibacter oryzae</name>
    <dbReference type="NCBI Taxonomy" id="468058"/>
    <lineage>
        <taxon>Bacteria</taxon>
        <taxon>Pseudomonadati</taxon>
        <taxon>Bacteroidota</taxon>
        <taxon>Sphingobacteriia</taxon>
        <taxon>Sphingobacteriales</taxon>
        <taxon>Sphingobacteriaceae</taxon>
        <taxon>Mucilaginibacter</taxon>
    </lineage>
</organism>
<dbReference type="AlphaFoldDB" id="A0A316HNS0"/>
<comment type="caution">
    <text evidence="1">The sequence shown here is derived from an EMBL/GenBank/DDBJ whole genome shotgun (WGS) entry which is preliminary data.</text>
</comment>
<dbReference type="Proteomes" id="UP000245678">
    <property type="component" value="Unassembled WGS sequence"/>
</dbReference>
<evidence type="ECO:0000313" key="1">
    <source>
        <dbReference type="EMBL" id="PWK79865.1"/>
    </source>
</evidence>
<keyword evidence="2" id="KW-1185">Reference proteome</keyword>
<protein>
    <recommendedName>
        <fullName evidence="3">Glycosyltransferase involved in cell wall biosynthesis</fullName>
    </recommendedName>
</protein>
<name>A0A316HNS0_9SPHI</name>
<gene>
    <name evidence="1" type="ORF">LX99_00325</name>
</gene>
<evidence type="ECO:0008006" key="3">
    <source>
        <dbReference type="Google" id="ProtNLM"/>
    </source>
</evidence>
<reference evidence="1 2" key="1">
    <citation type="submission" date="2018-05" db="EMBL/GenBank/DDBJ databases">
        <title>Genomic Encyclopedia of Archaeal and Bacterial Type Strains, Phase II (KMG-II): from individual species to whole genera.</title>
        <authorList>
            <person name="Goeker M."/>
        </authorList>
    </citation>
    <scope>NUCLEOTIDE SEQUENCE [LARGE SCALE GENOMIC DNA]</scope>
    <source>
        <strain evidence="1 2">DSM 19975</strain>
    </source>
</reference>
<evidence type="ECO:0000313" key="2">
    <source>
        <dbReference type="Proteomes" id="UP000245678"/>
    </source>
</evidence>
<dbReference type="RefSeq" id="WP_109605820.1">
    <property type="nucleotide sequence ID" value="NZ_QGHA01000001.1"/>
</dbReference>